<gene>
    <name evidence="1" type="ORF">Psuf_061790</name>
</gene>
<organism evidence="1 2">
    <name type="scientific">Phytohabitans suffuscus</name>
    <dbReference type="NCBI Taxonomy" id="624315"/>
    <lineage>
        <taxon>Bacteria</taxon>
        <taxon>Bacillati</taxon>
        <taxon>Actinomycetota</taxon>
        <taxon>Actinomycetes</taxon>
        <taxon>Micromonosporales</taxon>
        <taxon>Micromonosporaceae</taxon>
    </lineage>
</organism>
<dbReference type="InterPro" id="IPR043733">
    <property type="entry name" value="DUF5677"/>
</dbReference>
<reference evidence="1 2" key="1">
    <citation type="submission" date="2020-03" db="EMBL/GenBank/DDBJ databases">
        <title>Whole genome shotgun sequence of Phytohabitans suffuscus NBRC 105367.</title>
        <authorList>
            <person name="Komaki H."/>
            <person name="Tamura T."/>
        </authorList>
    </citation>
    <scope>NUCLEOTIDE SEQUENCE [LARGE SCALE GENOMIC DNA]</scope>
    <source>
        <strain evidence="1 2">NBRC 105367</strain>
    </source>
</reference>
<dbReference type="EMBL" id="AP022871">
    <property type="protein sequence ID" value="BCB88866.1"/>
    <property type="molecule type" value="Genomic_DNA"/>
</dbReference>
<reference evidence="1 2" key="2">
    <citation type="submission" date="2020-03" db="EMBL/GenBank/DDBJ databases">
        <authorList>
            <person name="Ichikawa N."/>
            <person name="Kimura A."/>
            <person name="Kitahashi Y."/>
            <person name="Uohara A."/>
        </authorList>
    </citation>
    <scope>NUCLEOTIDE SEQUENCE [LARGE SCALE GENOMIC DNA]</scope>
    <source>
        <strain evidence="1 2">NBRC 105367</strain>
    </source>
</reference>
<protein>
    <submittedName>
        <fullName evidence="1">Uncharacterized protein</fullName>
    </submittedName>
</protein>
<evidence type="ECO:0000313" key="1">
    <source>
        <dbReference type="EMBL" id="BCB88866.1"/>
    </source>
</evidence>
<accession>A0A6F8YS32</accession>
<sequence>MTGPREPKLPQSATDRDLSRGSFTLSLAEDAYDYAVQKGLAHDQAVDAAVTAVLAQLPKMIGPLAASLHRSAPELVENLANDRLEIISEISKRWGRAFLTYEAAGQLAFEIGAKMYDLVCQHDDEPLADDEISVDLISLLYGRACTVSGEVLCLMQSGFPEGAAARQRTLHELAVVITLIVDHADLGLAKRYADYSYVEQRDDMVQYQRHTDALGLRPLDTPVVAEIEANYRNVLAQYGEHFRRRNRWAAPLFSAGEDITFVKLEDKAGLSHLRPMYGYSNHHVHAGARAAILNLHETRDWWQIGAGAREDVDLAGVGHAALVSLLQCTAPLLKSTPGALEDPDHLLQLQVLSRLVEDAGLAFRRAAVKSM</sequence>
<keyword evidence="2" id="KW-1185">Reference proteome</keyword>
<dbReference type="Proteomes" id="UP000503011">
    <property type="component" value="Chromosome"/>
</dbReference>
<name>A0A6F8YS32_9ACTN</name>
<dbReference type="KEGG" id="psuu:Psuf_061790"/>
<proteinExistence type="predicted"/>
<dbReference type="Pfam" id="PF18928">
    <property type="entry name" value="DUF5677"/>
    <property type="match status" value="1"/>
</dbReference>
<dbReference type="AlphaFoldDB" id="A0A6F8YS32"/>
<evidence type="ECO:0000313" key="2">
    <source>
        <dbReference type="Proteomes" id="UP000503011"/>
    </source>
</evidence>